<accession>A0A109JU45</accession>
<name>A0A109JU45_9HYPH</name>
<dbReference type="Proteomes" id="UP000068164">
    <property type="component" value="Unassembled WGS sequence"/>
</dbReference>
<organism evidence="1 2">
    <name type="scientific">Rhizobium altiplani</name>
    <dbReference type="NCBI Taxonomy" id="1864509"/>
    <lineage>
        <taxon>Bacteria</taxon>
        <taxon>Pseudomonadati</taxon>
        <taxon>Pseudomonadota</taxon>
        <taxon>Alphaproteobacteria</taxon>
        <taxon>Hyphomicrobiales</taxon>
        <taxon>Rhizobiaceae</taxon>
        <taxon>Rhizobium/Agrobacterium group</taxon>
        <taxon>Rhizobium</taxon>
    </lineage>
</organism>
<keyword evidence="2" id="KW-1185">Reference proteome</keyword>
<proteinExistence type="predicted"/>
<dbReference type="EMBL" id="LNCD01000055">
    <property type="protein sequence ID" value="KWV55158.1"/>
    <property type="molecule type" value="Genomic_DNA"/>
</dbReference>
<evidence type="ECO:0000313" key="1">
    <source>
        <dbReference type="EMBL" id="KWV55158.1"/>
    </source>
</evidence>
<reference evidence="1 2" key="1">
    <citation type="submission" date="2015-11" db="EMBL/GenBank/DDBJ databases">
        <title>Draft Genome Sequence of the Strain BR 10423 (Rhizobium sp.) isolated from nodules of Mimosa pudica.</title>
        <authorList>
            <person name="Barauna A.C."/>
            <person name="Zilli J.E."/>
            <person name="Simoes-Araujo J.L."/>
            <person name="Reis V.M."/>
            <person name="James E.K."/>
            <person name="Reis F.B.Jr."/>
            <person name="Rouws L.F."/>
            <person name="Passos S.R."/>
            <person name="Gois S.R."/>
        </authorList>
    </citation>
    <scope>NUCLEOTIDE SEQUENCE [LARGE SCALE GENOMIC DNA]</scope>
    <source>
        <strain evidence="1 2">BR10423</strain>
    </source>
</reference>
<evidence type="ECO:0000313" key="2">
    <source>
        <dbReference type="Proteomes" id="UP000068164"/>
    </source>
</evidence>
<protein>
    <submittedName>
        <fullName evidence="1">Uncharacterized protein</fullName>
    </submittedName>
</protein>
<gene>
    <name evidence="1" type="ORF">AS026_37940</name>
</gene>
<sequence>MAVHGSTFKKKPIGAEGWVVMRQRGFEILAPYADAVDRYARKLADDALPRTKGITGKNIYGPTYRELGRILKHSDFNRFREILRNVSAERLPLGPRDNIFGALPTRKWHSIYSASIEYDMSPSMMDRLLRQSSGGELPTVDRLSVRYSWRNSCRSTVPLTMPRRRVRIWLFPCIAGRR</sequence>
<dbReference type="AlphaFoldDB" id="A0A109JU45"/>
<comment type="caution">
    <text evidence="1">The sequence shown here is derived from an EMBL/GenBank/DDBJ whole genome shotgun (WGS) entry which is preliminary data.</text>
</comment>